<dbReference type="EC" id="1.4.3.-" evidence="4"/>
<evidence type="ECO:0000259" key="6">
    <source>
        <dbReference type="Pfam" id="PF01593"/>
    </source>
</evidence>
<keyword evidence="2 4" id="KW-0560">Oxidoreductase</keyword>
<feature type="chain" id="PRO_5004712281" description="Amine oxidase" evidence="5">
    <location>
        <begin position="26"/>
        <end position="502"/>
    </location>
</feature>
<feature type="signal peptide" evidence="5">
    <location>
        <begin position="1"/>
        <end position="25"/>
    </location>
</feature>
<name>V2X8Q9_MONRO</name>
<dbReference type="InterPro" id="IPR036188">
    <property type="entry name" value="FAD/NAD-bd_sf"/>
</dbReference>
<dbReference type="InterPro" id="IPR050281">
    <property type="entry name" value="Flavin_monoamine_oxidase"/>
</dbReference>
<dbReference type="AlphaFoldDB" id="V2X8Q9"/>
<dbReference type="InterPro" id="IPR002937">
    <property type="entry name" value="Amino_oxidase"/>
</dbReference>
<evidence type="ECO:0000256" key="2">
    <source>
        <dbReference type="ARBA" id="ARBA00023002"/>
    </source>
</evidence>
<gene>
    <name evidence="7" type="ORF">Moror_12657</name>
</gene>
<dbReference type="Proteomes" id="UP000017559">
    <property type="component" value="Unassembled WGS sequence"/>
</dbReference>
<protein>
    <recommendedName>
        <fullName evidence="4">Amine oxidase</fullName>
        <ecNumber evidence="4">1.4.3.-</ecNumber>
    </recommendedName>
</protein>
<feature type="domain" description="Amine oxidase" evidence="6">
    <location>
        <begin position="41"/>
        <end position="470"/>
    </location>
</feature>
<comment type="similarity">
    <text evidence="4">Belongs to the flavin monoamine oxidase family.</text>
</comment>
<reference evidence="7 8" key="1">
    <citation type="journal article" date="2014" name="BMC Genomics">
        <title>Genome and secretome analysis of the hemibiotrophic fungal pathogen, Moniliophthora roreri, which causes frosty pod rot disease of cacao: mechanisms of the biotrophic and necrotrophic phases.</title>
        <authorList>
            <person name="Meinhardt L.W."/>
            <person name="Costa G.G.L."/>
            <person name="Thomazella D.P.T."/>
            <person name="Teixeira P.J.P.L."/>
            <person name="Carazzolle M.F."/>
            <person name="Schuster S.C."/>
            <person name="Carlson J.E."/>
            <person name="Guiltinan M.J."/>
            <person name="Mieczkowski P."/>
            <person name="Farmer A."/>
            <person name="Ramaraj T."/>
            <person name="Crozier J."/>
            <person name="Davis R.E."/>
            <person name="Shao J."/>
            <person name="Melnick R.L."/>
            <person name="Pereira G.A.G."/>
            <person name="Bailey B.A."/>
        </authorList>
    </citation>
    <scope>NUCLEOTIDE SEQUENCE [LARGE SCALE GENOMIC DNA]</scope>
    <source>
        <strain evidence="7 8">MCA 2997</strain>
    </source>
</reference>
<dbReference type="GO" id="GO:0016491">
    <property type="term" value="F:oxidoreductase activity"/>
    <property type="evidence" value="ECO:0007669"/>
    <property type="project" value="UniProtKB-KW"/>
</dbReference>
<dbReference type="Gene3D" id="3.50.50.60">
    <property type="entry name" value="FAD/NAD(P)-binding domain"/>
    <property type="match status" value="1"/>
</dbReference>
<accession>V2X8Q9</accession>
<dbReference type="STRING" id="1381753.V2X8Q9"/>
<keyword evidence="8" id="KW-1185">Reference proteome</keyword>
<proteinExistence type="inferred from homology"/>
<dbReference type="PANTHER" id="PTHR10742:SF313">
    <property type="entry name" value="AMINE OXIDASE"/>
    <property type="match status" value="1"/>
</dbReference>
<dbReference type="EMBL" id="AWSO01000074">
    <property type="protein sequence ID" value="ESK95583.1"/>
    <property type="molecule type" value="Genomic_DNA"/>
</dbReference>
<sequence>MDIAPSMLVLFLGLGLSLLSNVAQAVPTQANHTVLILGGGVAGVIAARTLHNQGIDDFLIIEGRDELGGRMMSRKLGNFTVELGANWVQGTQTGSGPANPIFELANKHDVKTQLNDLYGSITYYNSKGPTDFSDDGSAADEDFEALIAAAGERVGQSLVDLSARSGYSLSGARPLTPEQRLSEYYDFDFEYAQTPEQSSWIASALNNNYTYAVDQGGFSEDNLLLIDQRGFKYLIQAEAKSFLKASQVQLSSVVKNVSYSDSGVTVTLKDGKTYSGSYAICTFSLGVLQWNDVLFEPPLPGWKQEAIQSIVMATYTKIFLRFSEKFWFDTEMGLYADPERGRYGIWQSLDHENFLLGSKIIFVTVTGDFSERVEALPDDQVRDEVLGVLKKMFPHQTLPHLEEFYLQRWHSDPLYRGSYSNWPPSFYTEHLDNLRANVDNLWFAGEATSFKYYGFLHGAYFEGENIASEVAKCIKGGGCIGLEHTEAVTNGHPYLKRSLDDL</sequence>
<evidence type="ECO:0000256" key="4">
    <source>
        <dbReference type="RuleBase" id="RU362067"/>
    </source>
</evidence>
<dbReference type="PRINTS" id="PR00757">
    <property type="entry name" value="AMINEOXDASEF"/>
</dbReference>
<feature type="binding site" evidence="3">
    <location>
        <position position="254"/>
    </location>
    <ligand>
        <name>FAD</name>
        <dbReference type="ChEBI" id="CHEBI:57692"/>
    </ligand>
</feature>
<evidence type="ECO:0000313" key="8">
    <source>
        <dbReference type="Proteomes" id="UP000017559"/>
    </source>
</evidence>
<comment type="cofactor">
    <cofactor evidence="1 4">
        <name>FAD</name>
        <dbReference type="ChEBI" id="CHEBI:57692"/>
    </cofactor>
</comment>
<dbReference type="GO" id="GO:0006598">
    <property type="term" value="P:polyamine catabolic process"/>
    <property type="evidence" value="ECO:0007669"/>
    <property type="project" value="TreeGrafter"/>
</dbReference>
<keyword evidence="5" id="KW-0732">Signal</keyword>
<comment type="caution">
    <text evidence="7">The sequence shown here is derived from an EMBL/GenBank/DDBJ whole genome shotgun (WGS) entry which is preliminary data.</text>
</comment>
<dbReference type="SUPFAM" id="SSF54373">
    <property type="entry name" value="FAD-linked reductases, C-terminal domain"/>
    <property type="match status" value="1"/>
</dbReference>
<keyword evidence="4" id="KW-0274">FAD</keyword>
<evidence type="ECO:0000313" key="7">
    <source>
        <dbReference type="EMBL" id="ESK95583.1"/>
    </source>
</evidence>
<dbReference type="PANTHER" id="PTHR10742">
    <property type="entry name" value="FLAVIN MONOAMINE OXIDASE"/>
    <property type="match status" value="1"/>
</dbReference>
<evidence type="ECO:0000256" key="1">
    <source>
        <dbReference type="ARBA" id="ARBA00001974"/>
    </source>
</evidence>
<dbReference type="OrthoDB" id="5046242at2759"/>
<dbReference type="SUPFAM" id="SSF51905">
    <property type="entry name" value="FAD/NAD(P)-binding domain"/>
    <property type="match status" value="1"/>
</dbReference>
<dbReference type="Gene3D" id="3.90.660.10">
    <property type="match status" value="1"/>
</dbReference>
<dbReference type="KEGG" id="mrr:Moror_12657"/>
<organism evidence="7 8">
    <name type="scientific">Moniliophthora roreri (strain MCA 2997)</name>
    <name type="common">Cocoa frosty pod rot fungus</name>
    <name type="synonym">Crinipellis roreri</name>
    <dbReference type="NCBI Taxonomy" id="1381753"/>
    <lineage>
        <taxon>Eukaryota</taxon>
        <taxon>Fungi</taxon>
        <taxon>Dikarya</taxon>
        <taxon>Basidiomycota</taxon>
        <taxon>Agaricomycotina</taxon>
        <taxon>Agaricomycetes</taxon>
        <taxon>Agaricomycetidae</taxon>
        <taxon>Agaricales</taxon>
        <taxon>Marasmiineae</taxon>
        <taxon>Marasmiaceae</taxon>
        <taxon>Moniliophthora</taxon>
    </lineage>
</organism>
<evidence type="ECO:0000256" key="3">
    <source>
        <dbReference type="PIRSR" id="PIRSR601613-1"/>
    </source>
</evidence>
<dbReference type="HOGENOM" id="CLU_004498_6_0_1"/>
<keyword evidence="4" id="KW-0285">Flavoprotein</keyword>
<evidence type="ECO:0000256" key="5">
    <source>
        <dbReference type="SAM" id="SignalP"/>
    </source>
</evidence>
<dbReference type="InterPro" id="IPR001613">
    <property type="entry name" value="Flavin_amine_oxidase"/>
</dbReference>
<dbReference type="Pfam" id="PF01593">
    <property type="entry name" value="Amino_oxidase"/>
    <property type="match status" value="1"/>
</dbReference>